<dbReference type="InterPro" id="IPR014017">
    <property type="entry name" value="DNA_helicase_UvrD-like_C"/>
</dbReference>
<dbReference type="STRING" id="38313.GCA_000947195_00434"/>
<evidence type="ECO:0000313" key="14">
    <source>
        <dbReference type="Proteomes" id="UP000254069"/>
    </source>
</evidence>
<dbReference type="CDD" id="cd18807">
    <property type="entry name" value="SF1_C_UvrD"/>
    <property type="match status" value="1"/>
</dbReference>
<dbReference type="SUPFAM" id="SSF52540">
    <property type="entry name" value="P-loop containing nucleoside triphosphate hydrolases"/>
    <property type="match status" value="1"/>
</dbReference>
<dbReference type="InterPro" id="IPR013986">
    <property type="entry name" value="DExx_box_DNA_helicase_dom_sf"/>
</dbReference>
<dbReference type="KEGG" id="salg:BS332_09745"/>
<protein>
    <recommendedName>
        <fullName evidence="9">DNA 3'-5' helicase</fullName>
        <ecNumber evidence="9">5.6.2.4</ecNumber>
    </recommendedName>
    <alternativeName>
        <fullName evidence="10">DNA 3'-5' helicase II</fullName>
    </alternativeName>
</protein>
<dbReference type="Gene3D" id="3.40.50.300">
    <property type="entry name" value="P-loop containing nucleotide triphosphate hydrolases"/>
    <property type="match status" value="2"/>
</dbReference>
<evidence type="ECO:0000256" key="11">
    <source>
        <dbReference type="ARBA" id="ARBA00048988"/>
    </source>
</evidence>
<dbReference type="InterPro" id="IPR027417">
    <property type="entry name" value="P-loop_NTPase"/>
</dbReference>
<keyword evidence="4 12" id="KW-0347">Helicase</keyword>
<dbReference type="Pfam" id="PF21196">
    <property type="entry name" value="PcrA_UvrD_tudor"/>
    <property type="match status" value="1"/>
</dbReference>
<comment type="similarity">
    <text evidence="1">Belongs to the helicase family. UvrD subfamily.</text>
</comment>
<gene>
    <name evidence="13" type="primary">uvrD</name>
    <name evidence="13" type="ORF">NCTC10738_01168</name>
</gene>
<evidence type="ECO:0000256" key="5">
    <source>
        <dbReference type="ARBA" id="ARBA00022840"/>
    </source>
</evidence>
<dbReference type="InterPro" id="IPR005753">
    <property type="entry name" value="DNA_helicase_ATP-dep_UvrD"/>
</dbReference>
<feature type="binding site" evidence="12">
    <location>
        <begin position="29"/>
        <end position="36"/>
    </location>
    <ligand>
        <name>ATP</name>
        <dbReference type="ChEBI" id="CHEBI:30616"/>
    </ligand>
</feature>
<comment type="catalytic activity">
    <reaction evidence="11">
        <text>ATP + H2O = ADP + phosphate + H(+)</text>
        <dbReference type="Rhea" id="RHEA:13065"/>
        <dbReference type="ChEBI" id="CHEBI:15377"/>
        <dbReference type="ChEBI" id="CHEBI:15378"/>
        <dbReference type="ChEBI" id="CHEBI:30616"/>
        <dbReference type="ChEBI" id="CHEBI:43474"/>
        <dbReference type="ChEBI" id="CHEBI:456216"/>
        <dbReference type="EC" id="5.6.2.4"/>
    </reaction>
</comment>
<dbReference type="GO" id="GO:0005524">
    <property type="term" value="F:ATP binding"/>
    <property type="evidence" value="ECO:0007669"/>
    <property type="project" value="UniProtKB-UniRule"/>
</dbReference>
<evidence type="ECO:0000256" key="4">
    <source>
        <dbReference type="ARBA" id="ARBA00022806"/>
    </source>
</evidence>
<keyword evidence="14" id="KW-1185">Reference proteome</keyword>
<evidence type="ECO:0000256" key="7">
    <source>
        <dbReference type="ARBA" id="ARBA00023235"/>
    </source>
</evidence>
<evidence type="ECO:0000256" key="10">
    <source>
        <dbReference type="ARBA" id="ARBA00034923"/>
    </source>
</evidence>
<accession>A0A379Z6X5</accession>
<keyword evidence="7" id="KW-0413">Isomerase</keyword>
<dbReference type="GO" id="GO:0000725">
    <property type="term" value="P:recombinational repair"/>
    <property type="evidence" value="ECO:0007669"/>
    <property type="project" value="TreeGrafter"/>
</dbReference>
<dbReference type="InterPro" id="IPR014016">
    <property type="entry name" value="UvrD-like_ATP-bd"/>
</dbReference>
<dbReference type="EC" id="5.6.2.4" evidence="9"/>
<organism evidence="13 14">
    <name type="scientific">Shewanella algae</name>
    <dbReference type="NCBI Taxonomy" id="38313"/>
    <lineage>
        <taxon>Bacteria</taxon>
        <taxon>Pseudomonadati</taxon>
        <taxon>Pseudomonadota</taxon>
        <taxon>Gammaproteobacteria</taxon>
        <taxon>Alteromonadales</taxon>
        <taxon>Shewanellaceae</taxon>
        <taxon>Shewanella</taxon>
    </lineage>
</organism>
<dbReference type="PANTHER" id="PTHR11070">
    <property type="entry name" value="UVRD / RECB / PCRA DNA HELICASE FAMILY MEMBER"/>
    <property type="match status" value="1"/>
</dbReference>
<dbReference type="GO" id="GO:0005829">
    <property type="term" value="C:cytosol"/>
    <property type="evidence" value="ECO:0007669"/>
    <property type="project" value="TreeGrafter"/>
</dbReference>
<keyword evidence="6" id="KW-0238">DNA-binding</keyword>
<dbReference type="GO" id="GO:0033202">
    <property type="term" value="C:DNA helicase complex"/>
    <property type="evidence" value="ECO:0007669"/>
    <property type="project" value="TreeGrafter"/>
</dbReference>
<reference evidence="13 14" key="1">
    <citation type="submission" date="2018-06" db="EMBL/GenBank/DDBJ databases">
        <authorList>
            <consortium name="Pathogen Informatics"/>
            <person name="Doyle S."/>
        </authorList>
    </citation>
    <scope>NUCLEOTIDE SEQUENCE [LARGE SCALE GENOMIC DNA]</scope>
    <source>
        <strain evidence="13 14">NCTC10738</strain>
    </source>
</reference>
<dbReference type="GO" id="GO:0003677">
    <property type="term" value="F:DNA binding"/>
    <property type="evidence" value="ECO:0007669"/>
    <property type="project" value="UniProtKB-KW"/>
</dbReference>
<evidence type="ECO:0000256" key="6">
    <source>
        <dbReference type="ARBA" id="ARBA00023125"/>
    </source>
</evidence>
<dbReference type="FunFam" id="1.10.486.10:FF:000001">
    <property type="entry name" value="DNA helicase"/>
    <property type="match status" value="1"/>
</dbReference>
<dbReference type="PROSITE" id="PS51217">
    <property type="entry name" value="UVRD_HELICASE_CTER"/>
    <property type="match status" value="1"/>
</dbReference>
<dbReference type="Gene3D" id="1.10.10.160">
    <property type="match status" value="1"/>
</dbReference>
<dbReference type="Pfam" id="PF00580">
    <property type="entry name" value="UvrD-helicase"/>
    <property type="match status" value="1"/>
</dbReference>
<evidence type="ECO:0000256" key="3">
    <source>
        <dbReference type="ARBA" id="ARBA00022801"/>
    </source>
</evidence>
<dbReference type="RefSeq" id="WP_025886801.1">
    <property type="nucleotide sequence ID" value="NZ_AP024609.1"/>
</dbReference>
<dbReference type="Pfam" id="PF13361">
    <property type="entry name" value="UvrD_C"/>
    <property type="match status" value="1"/>
</dbReference>
<dbReference type="NCBIfam" id="TIGR01075">
    <property type="entry name" value="uvrD"/>
    <property type="match status" value="1"/>
</dbReference>
<dbReference type="GO" id="GO:0006260">
    <property type="term" value="P:DNA replication"/>
    <property type="evidence" value="ECO:0007669"/>
    <property type="project" value="InterPro"/>
</dbReference>
<dbReference type="FunFam" id="1.10.10.160:FF:000002">
    <property type="entry name" value="DNA helicase"/>
    <property type="match status" value="1"/>
</dbReference>
<evidence type="ECO:0000256" key="2">
    <source>
        <dbReference type="ARBA" id="ARBA00022741"/>
    </source>
</evidence>
<dbReference type="Gene3D" id="1.10.486.10">
    <property type="entry name" value="PCRA, domain 4"/>
    <property type="match status" value="1"/>
</dbReference>
<keyword evidence="2 12" id="KW-0547">Nucleotide-binding</keyword>
<accession>A0A2T3GXS9</accession>
<dbReference type="PROSITE" id="PS51198">
    <property type="entry name" value="UVRD_HELICASE_ATP_BIND"/>
    <property type="match status" value="1"/>
</dbReference>
<evidence type="ECO:0000256" key="1">
    <source>
        <dbReference type="ARBA" id="ARBA00009922"/>
    </source>
</evidence>
<dbReference type="Proteomes" id="UP000254069">
    <property type="component" value="Unassembled WGS sequence"/>
</dbReference>
<dbReference type="InterPro" id="IPR000212">
    <property type="entry name" value="DNA_helicase_UvrD/REP"/>
</dbReference>
<dbReference type="CDD" id="cd17932">
    <property type="entry name" value="DEXQc_UvrD"/>
    <property type="match status" value="1"/>
</dbReference>
<name>A0A2T3GXS9_9GAMM</name>
<dbReference type="PANTHER" id="PTHR11070:SF2">
    <property type="entry name" value="ATP-DEPENDENT DNA HELICASE SRS2"/>
    <property type="match status" value="1"/>
</dbReference>
<sequence>MDVSSLLDGLNDKQREAVAAPQSSMLVLAGAGSGKTRVLTHRIAWLLQVENQSPYSIMAVTFTNKAAAEMRERVEKIVGNHMGRMWIGTFHGLAHRLLRTHWQDAGLPQNFQILDSDDQLRLLKRILKSLNLDEKQYPPRMVAGYINGKKDEGLRPKHLDGGLFPMEQKLVQIYQVYQESCDRAGLVDFAEILLRAHELFLNKEHILAHYQDRFRNILVDEFQDTNAIQYAWIRVLAGKSANVMIVGDDDQSIYGWRGAQVENLHKFLQDFPNAETIRLEQNYRSSGNILKASNELIANNPDRLGKQLWTEDVDGEPISVYCAFNEMDEARFIIGRIGDWQDKGGSLSDCAILYRSNAQSRVLEEALLHKGLAYRIYGGLRFFERQEIKDAMGYLRLIANRDDDAAFERVVNTPARGIGDRTLDILRTTARQQQLTLWQACVRLLEEKVLAGRAANAVRSFMDLIVQLRSDTEELPLYRQADIVIQDSGLKAMYEQEKGEKAQARVENLEELVTAARTFEVPEELVDMGELNAFLSHAALEAGEGQADAHTDAVQLMTLHSAKGLEFPLVFMAGVEEGLFPSQLSLEEGDRLEEERRLCYVGMTRAMQQLYITYAESRRIYGRENYSRPSRFIKEIPPQYLQEIRLKAQVATPMANNRFSKSQSSFNDTGFNVGQRVLHPKFGEGIVTNFEGQGAQARVQVNFDDFGSKWLVVAYAKLTAC</sequence>
<keyword evidence="3 12" id="KW-0378">Hydrolase</keyword>
<dbReference type="GO" id="GO:0043138">
    <property type="term" value="F:3'-5' DNA helicase activity"/>
    <property type="evidence" value="ECO:0007669"/>
    <property type="project" value="UniProtKB-EC"/>
</dbReference>
<dbReference type="AlphaFoldDB" id="A0A2T3GXS9"/>
<comment type="catalytic activity">
    <reaction evidence="8">
        <text>Couples ATP hydrolysis with the unwinding of duplex DNA by translocating in the 3'-5' direction.</text>
        <dbReference type="EC" id="5.6.2.4"/>
    </reaction>
</comment>
<evidence type="ECO:0000313" key="13">
    <source>
        <dbReference type="EMBL" id="SUI56526.1"/>
    </source>
</evidence>
<dbReference type="EMBL" id="UGYO01000001">
    <property type="protein sequence ID" value="SUI56526.1"/>
    <property type="molecule type" value="Genomic_DNA"/>
</dbReference>
<evidence type="ECO:0000256" key="8">
    <source>
        <dbReference type="ARBA" id="ARBA00034617"/>
    </source>
</evidence>
<proteinExistence type="inferred from homology"/>
<dbReference type="NCBIfam" id="NF008743">
    <property type="entry name" value="PRK11773.1"/>
    <property type="match status" value="1"/>
</dbReference>
<evidence type="ECO:0000256" key="12">
    <source>
        <dbReference type="PROSITE-ProRule" id="PRU00560"/>
    </source>
</evidence>
<keyword evidence="5 12" id="KW-0067">ATP-binding</keyword>
<evidence type="ECO:0000256" key="9">
    <source>
        <dbReference type="ARBA" id="ARBA00034808"/>
    </source>
</evidence>
<dbReference type="GO" id="GO:0016787">
    <property type="term" value="F:hydrolase activity"/>
    <property type="evidence" value="ECO:0007669"/>
    <property type="project" value="UniProtKB-UniRule"/>
</dbReference>